<dbReference type="AlphaFoldDB" id="A0A1V5MI07"/>
<name>A0A1V5MI07_UNCT6</name>
<evidence type="ECO:0000313" key="1">
    <source>
        <dbReference type="EMBL" id="OPZ92839.1"/>
    </source>
</evidence>
<organism evidence="1">
    <name type="scientific">candidate division TA06 bacterium ADurb.Bin417</name>
    <dbReference type="NCBI Taxonomy" id="1852828"/>
    <lineage>
        <taxon>Bacteria</taxon>
        <taxon>Bacteria division TA06</taxon>
    </lineage>
</organism>
<sequence>MDFEKLEIVEIKVLQEGKGLVEIGRSFLREGDHEKTDFPETQPGAGFDCFLNLPAADPLMDPFQDPVRPAFHSETDHLAARRPEPFQYFGPGPDPDVDPETCLQTRLLDGIAEPGDPGVVAYEESVVKPEVAYPVFSRQELKPVNQPFRTQTAPVSAPVGMGAAKTAPERTAPRGDDRKVIHFHQAGRDLGVLPTGKVLETVIETDPVDILDQRTVGVSDDPAVPAEVYARNRLQRLPLDNLPQALLTLAAHHHVQLRITLQHQPGQGGGVGPADHDEAAGIALLDGRGQVGQFKTALGVTGNADQPGIGRHPDNFFAIQPLEDRFHHLDPAVGDLLEFGGQETQAQALGHHGTGEIRVDQGNLQKASREEEIVKPAGCRHREFIPQRPVFFKSARLDRPAGHRLEYFKRYEQRPG</sequence>
<protein>
    <submittedName>
        <fullName evidence="1">Uncharacterized protein</fullName>
    </submittedName>
</protein>
<comment type="caution">
    <text evidence="1">The sequence shown here is derived from an EMBL/GenBank/DDBJ whole genome shotgun (WGS) entry which is preliminary data.</text>
</comment>
<dbReference type="Proteomes" id="UP000485484">
    <property type="component" value="Unassembled WGS sequence"/>
</dbReference>
<reference evidence="1" key="1">
    <citation type="submission" date="2017-02" db="EMBL/GenBank/DDBJ databases">
        <title>Delving into the versatile metabolic prowess of the omnipresent phylum Bacteroidetes.</title>
        <authorList>
            <person name="Nobu M.K."/>
            <person name="Mei R."/>
            <person name="Narihiro T."/>
            <person name="Kuroda K."/>
            <person name="Liu W.-T."/>
        </authorList>
    </citation>
    <scope>NUCLEOTIDE SEQUENCE</scope>
    <source>
        <strain evidence="1">ADurb.Bin417</strain>
    </source>
</reference>
<proteinExistence type="predicted"/>
<gene>
    <name evidence="1" type="ORF">BWY73_00614</name>
</gene>
<accession>A0A1V5MI07</accession>
<dbReference type="EMBL" id="MWAK01000064">
    <property type="protein sequence ID" value="OPZ92839.1"/>
    <property type="molecule type" value="Genomic_DNA"/>
</dbReference>